<reference evidence="1" key="1">
    <citation type="submission" date="2019-04" db="EMBL/GenBank/DDBJ databases">
        <title>Microbes associate with the intestines of laboratory mice.</title>
        <authorList>
            <person name="Navarre W."/>
            <person name="Wong E."/>
            <person name="Huang K."/>
            <person name="Tropini C."/>
            <person name="Ng K."/>
            <person name="Yu B."/>
        </authorList>
    </citation>
    <scope>NUCLEOTIDE SEQUENCE</scope>
    <source>
        <strain evidence="1">NM01_1-7b</strain>
    </source>
</reference>
<protein>
    <submittedName>
        <fullName evidence="1">Type III-A CRISPR-associated RAMP protein Csm5</fullName>
    </submittedName>
</protein>
<accession>A0AC61S036</accession>
<gene>
    <name evidence="1" type="primary">csm5</name>
    <name evidence="1" type="ORF">E5329_05120</name>
</gene>
<dbReference type="Proteomes" id="UP000304953">
    <property type="component" value="Unassembled WGS sequence"/>
</dbReference>
<sequence length="372" mass="42488">MSNILKTYDLELTAAGPVYIGSGKEIGKKEYAFSPWEKKISVMDMAKLCQLLNGKNLMSQYEKFMLGNSRDDVGKWLEKNKVLKKEYQKCVRYQLECQDAVIDSRSKLSVLEFVKDAYGMPYVPGSSVKGMLRTILLAYDIAHDFEKYKQIKNDISGALKRNKGRNRNICKRESAAMEYACYRTLNRLQKEPRHAVNDAMAGMIVSDSKPLSVEELVLCQRTELHADGREKKLNVLREALRPGTVIHVTITIDSSICGITKEYLEQALAFFGEMYYECFLRKYPDMDMPFEDSVWLGGGTGFVTKTEVYPLFGKEEGVETVVNLFKATGVPENHKHYLDRKRGVSPHICKVAYYEGKRYQMGLCRAKITKCQ</sequence>
<keyword evidence="2" id="KW-1185">Reference proteome</keyword>
<name>A0AC61S036_9FIRM</name>
<comment type="caution">
    <text evidence="1">The sequence shown here is derived from an EMBL/GenBank/DDBJ whole genome shotgun (WGS) entry which is preliminary data.</text>
</comment>
<organism evidence="1 2">
    <name type="scientific">Petralouisia muris</name>
    <dbReference type="NCBI Taxonomy" id="3032872"/>
    <lineage>
        <taxon>Bacteria</taxon>
        <taxon>Bacillati</taxon>
        <taxon>Bacillota</taxon>
        <taxon>Clostridia</taxon>
        <taxon>Lachnospirales</taxon>
        <taxon>Lachnospiraceae</taxon>
        <taxon>Petralouisia</taxon>
    </lineage>
</organism>
<proteinExistence type="predicted"/>
<evidence type="ECO:0000313" key="1">
    <source>
        <dbReference type="EMBL" id="TGY97292.1"/>
    </source>
</evidence>
<evidence type="ECO:0000313" key="2">
    <source>
        <dbReference type="Proteomes" id="UP000304953"/>
    </source>
</evidence>
<dbReference type="EMBL" id="SRYA01000008">
    <property type="protein sequence ID" value="TGY97292.1"/>
    <property type="molecule type" value="Genomic_DNA"/>
</dbReference>